<organism evidence="2 3">
    <name type="scientific">Syntrophothermus lipocalidus (strain DSM 12680 / TGB-C1)</name>
    <dbReference type="NCBI Taxonomy" id="643648"/>
    <lineage>
        <taxon>Bacteria</taxon>
        <taxon>Bacillati</taxon>
        <taxon>Bacillota</taxon>
        <taxon>Clostridia</taxon>
        <taxon>Eubacteriales</taxon>
        <taxon>Syntrophomonadaceae</taxon>
        <taxon>Syntrophothermus</taxon>
    </lineage>
</organism>
<reference evidence="3" key="1">
    <citation type="journal article" date="2010" name="Stand. Genomic Sci.">
        <title>Complete genome sequence of Syntrophothermus lipocalidus type strain (TGB-C1T).</title>
        <authorList>
            <consortium name="US DOE Joint Genome Institute (JGI-PGF)"/>
            <person name="Djao O."/>
            <person name="Zhang X."/>
            <person name="Lucas S."/>
            <person name="Lapidus A."/>
            <person name="Glavina Del Rio T."/>
            <person name="Nolan M."/>
            <person name="Tice H."/>
            <person name="Cheng J."/>
            <person name="Han C."/>
            <person name="Tapia R."/>
            <person name="Goodwin L."/>
            <person name="Pitluck S."/>
            <person name="Liolios K."/>
            <person name="Ivanova N."/>
            <person name="Mavromatis K."/>
            <person name="Mikhailova N."/>
            <person name="Ovchinnikova G."/>
            <person name="Pati A."/>
            <person name="Brambilla E."/>
            <person name="Chen A."/>
            <person name="Palaniappan K."/>
            <person name="Land M."/>
            <person name="Hauser L."/>
            <person name="Chang Y."/>
            <person name="Jeffries C."/>
            <person name="Rohde M."/>
            <person name="Sikorski J."/>
            <person name="Spring S."/>
            <person name="Goker M."/>
            <person name="Detter J."/>
            <person name="Woyke T."/>
            <person name="Bristow J."/>
            <person name="Eisen J."/>
            <person name="Markowitz V."/>
            <person name="Hugenholtz P."/>
            <person name="Kyrpides N."/>
            <person name="Klenk H."/>
        </authorList>
    </citation>
    <scope>NUCLEOTIDE SEQUENCE [LARGE SCALE GENOMIC DNA]</scope>
    <source>
        <strain evidence="3">DSM 12680 / TGB-C1</strain>
    </source>
</reference>
<dbReference type="AlphaFoldDB" id="D7CJZ6"/>
<feature type="region of interest" description="Disordered" evidence="1">
    <location>
        <begin position="1"/>
        <end position="31"/>
    </location>
</feature>
<dbReference type="EMBL" id="CP002048">
    <property type="protein sequence ID" value="ADI01110.1"/>
    <property type="molecule type" value="Genomic_DNA"/>
</dbReference>
<dbReference type="KEGG" id="slp:Slip_0326"/>
<gene>
    <name evidence="2" type="ordered locus">Slip_0326</name>
</gene>
<evidence type="ECO:0000313" key="2">
    <source>
        <dbReference type="EMBL" id="ADI01110.1"/>
    </source>
</evidence>
<evidence type="ECO:0000256" key="1">
    <source>
        <dbReference type="SAM" id="MobiDB-lite"/>
    </source>
</evidence>
<proteinExistence type="predicted"/>
<sequence length="31" mass="3043">MVVRGSGAKEKEGLGFPVVGGALKNGLNGSL</sequence>
<accession>D7CJZ6</accession>
<keyword evidence="3" id="KW-1185">Reference proteome</keyword>
<evidence type="ECO:0000313" key="3">
    <source>
        <dbReference type="Proteomes" id="UP000000378"/>
    </source>
</evidence>
<reference evidence="2 3" key="2">
    <citation type="journal article" date="2010" name="Stand. Genomic Sci.">
        <title>Complete genome sequence of Syntrophothermus lipocalidus type strain (TGB-C1).</title>
        <authorList>
            <person name="Djao O.D."/>
            <person name="Zhang X."/>
            <person name="Lucas S."/>
            <person name="Lapidus A."/>
            <person name="Del Rio T.G."/>
            <person name="Nolan M."/>
            <person name="Tice H."/>
            <person name="Cheng J.F."/>
            <person name="Han C."/>
            <person name="Tapia R."/>
            <person name="Goodwin L."/>
            <person name="Pitluck S."/>
            <person name="Liolios K."/>
            <person name="Ivanova N."/>
            <person name="Mavromatis K."/>
            <person name="Mikhailova N."/>
            <person name="Ovchinnikova G."/>
            <person name="Pati A."/>
            <person name="Brambilla E."/>
            <person name="Chen A."/>
            <person name="Palaniappan K."/>
            <person name="Land M."/>
            <person name="Hauser L."/>
            <person name="Chang Y.J."/>
            <person name="Jeffries C.D."/>
            <person name="Rohde M."/>
            <person name="Sikorski J."/>
            <person name="Spring S."/>
            <person name="Goker M."/>
            <person name="Detter J.C."/>
            <person name="Woyke T."/>
            <person name="Bristow J."/>
            <person name="Eisen J.A."/>
            <person name="Markowitz V."/>
            <person name="Hugenholtz P."/>
            <person name="Kyrpides N.C."/>
            <person name="Klenk H.P."/>
        </authorList>
    </citation>
    <scope>NUCLEOTIDE SEQUENCE [LARGE SCALE GENOMIC DNA]</scope>
    <source>
        <strain evidence="3">DSM 12680 / TGB-C1</strain>
    </source>
</reference>
<dbReference type="Proteomes" id="UP000000378">
    <property type="component" value="Chromosome"/>
</dbReference>
<name>D7CJZ6_SYNLT</name>
<dbReference type="HOGENOM" id="CLU_3398925_0_0_9"/>
<protein>
    <submittedName>
        <fullName evidence="2">Uncharacterized protein</fullName>
    </submittedName>
</protein>
<dbReference type="STRING" id="643648.Slip_0326"/>